<keyword evidence="3" id="KW-1003">Cell membrane</keyword>
<name>A0A9D4SQ83_RHISA</name>
<evidence type="ECO:0000256" key="6">
    <source>
        <dbReference type="ARBA" id="ARBA00022989"/>
    </source>
</evidence>
<dbReference type="PANTHER" id="PTHR31764">
    <property type="entry name" value="PROTEIN HAPLESS 2"/>
    <property type="match status" value="1"/>
</dbReference>
<keyword evidence="7" id="KW-0446">Lipid-binding</keyword>
<evidence type="ECO:0000256" key="4">
    <source>
        <dbReference type="ARBA" id="ARBA00022692"/>
    </source>
</evidence>
<keyword evidence="9" id="KW-1015">Disulfide bond</keyword>
<dbReference type="GO" id="GO:0008289">
    <property type="term" value="F:lipid binding"/>
    <property type="evidence" value="ECO:0007669"/>
    <property type="project" value="UniProtKB-KW"/>
</dbReference>
<keyword evidence="14" id="KW-1185">Reference proteome</keyword>
<feature type="signal peptide" evidence="11">
    <location>
        <begin position="1"/>
        <end position="18"/>
    </location>
</feature>
<dbReference type="AlphaFoldDB" id="A0A9D4SQ83"/>
<dbReference type="InterPro" id="IPR040326">
    <property type="entry name" value="HAP2/GCS1"/>
</dbReference>
<evidence type="ECO:0000256" key="3">
    <source>
        <dbReference type="ARBA" id="ARBA00022475"/>
    </source>
</evidence>
<evidence type="ECO:0000256" key="9">
    <source>
        <dbReference type="ARBA" id="ARBA00023157"/>
    </source>
</evidence>
<dbReference type="GO" id="GO:0007338">
    <property type="term" value="P:single fertilization"/>
    <property type="evidence" value="ECO:0007669"/>
    <property type="project" value="UniProtKB-KW"/>
</dbReference>
<keyword evidence="10" id="KW-0278">Fertilization</keyword>
<accession>A0A9D4SQ83</accession>
<gene>
    <name evidence="13" type="ORF">HPB52_021852</name>
</gene>
<protein>
    <recommendedName>
        <fullName evidence="12">Generative cell specific-1/HAP2 domain-containing protein</fullName>
    </recommendedName>
</protein>
<comment type="subcellular location">
    <subcellularLocation>
        <location evidence="1">Cell membrane</location>
        <topology evidence="1">Single-pass type I membrane protein</topology>
    </subcellularLocation>
</comment>
<feature type="domain" description="Generative cell specific-1/HAP2" evidence="12">
    <location>
        <begin position="148"/>
        <end position="430"/>
    </location>
</feature>
<reference evidence="13" key="1">
    <citation type="journal article" date="2020" name="Cell">
        <title>Large-Scale Comparative Analyses of Tick Genomes Elucidate Their Genetic Diversity and Vector Capacities.</title>
        <authorList>
            <consortium name="Tick Genome and Microbiome Consortium (TIGMIC)"/>
            <person name="Jia N."/>
            <person name="Wang J."/>
            <person name="Shi W."/>
            <person name="Du L."/>
            <person name="Sun Y."/>
            <person name="Zhan W."/>
            <person name="Jiang J.F."/>
            <person name="Wang Q."/>
            <person name="Zhang B."/>
            <person name="Ji P."/>
            <person name="Bell-Sakyi L."/>
            <person name="Cui X.M."/>
            <person name="Yuan T.T."/>
            <person name="Jiang B.G."/>
            <person name="Yang W.F."/>
            <person name="Lam T.T."/>
            <person name="Chang Q.C."/>
            <person name="Ding S.J."/>
            <person name="Wang X.J."/>
            <person name="Zhu J.G."/>
            <person name="Ruan X.D."/>
            <person name="Zhao L."/>
            <person name="Wei J.T."/>
            <person name="Ye R.Z."/>
            <person name="Que T.C."/>
            <person name="Du C.H."/>
            <person name="Zhou Y.H."/>
            <person name="Cheng J.X."/>
            <person name="Dai P.F."/>
            <person name="Guo W.B."/>
            <person name="Han X.H."/>
            <person name="Huang E.J."/>
            <person name="Li L.F."/>
            <person name="Wei W."/>
            <person name="Gao Y.C."/>
            <person name="Liu J.Z."/>
            <person name="Shao H.Z."/>
            <person name="Wang X."/>
            <person name="Wang C.C."/>
            <person name="Yang T.C."/>
            <person name="Huo Q.B."/>
            <person name="Li W."/>
            <person name="Chen H.Y."/>
            <person name="Chen S.E."/>
            <person name="Zhou L.G."/>
            <person name="Ni X.B."/>
            <person name="Tian J.H."/>
            <person name="Sheng Y."/>
            <person name="Liu T."/>
            <person name="Pan Y.S."/>
            <person name="Xia L.Y."/>
            <person name="Li J."/>
            <person name="Zhao F."/>
            <person name="Cao W.C."/>
        </authorList>
    </citation>
    <scope>NUCLEOTIDE SEQUENCE</scope>
    <source>
        <strain evidence="13">Rsan-2018</strain>
    </source>
</reference>
<evidence type="ECO:0000313" key="14">
    <source>
        <dbReference type="Proteomes" id="UP000821837"/>
    </source>
</evidence>
<dbReference type="VEuPathDB" id="VectorBase:RSAN_056017"/>
<evidence type="ECO:0000256" key="7">
    <source>
        <dbReference type="ARBA" id="ARBA00023121"/>
    </source>
</evidence>
<evidence type="ECO:0000256" key="2">
    <source>
        <dbReference type="ARBA" id="ARBA00010929"/>
    </source>
</evidence>
<keyword evidence="5 11" id="KW-0732">Signal</keyword>
<organism evidence="13 14">
    <name type="scientific">Rhipicephalus sanguineus</name>
    <name type="common">Brown dog tick</name>
    <name type="synonym">Ixodes sanguineus</name>
    <dbReference type="NCBI Taxonomy" id="34632"/>
    <lineage>
        <taxon>Eukaryota</taxon>
        <taxon>Metazoa</taxon>
        <taxon>Ecdysozoa</taxon>
        <taxon>Arthropoda</taxon>
        <taxon>Chelicerata</taxon>
        <taxon>Arachnida</taxon>
        <taxon>Acari</taxon>
        <taxon>Parasitiformes</taxon>
        <taxon>Ixodida</taxon>
        <taxon>Ixodoidea</taxon>
        <taxon>Ixodidae</taxon>
        <taxon>Rhipicephalinae</taxon>
        <taxon>Rhipicephalus</taxon>
        <taxon>Rhipicephalus</taxon>
    </lineage>
</organism>
<evidence type="ECO:0000259" key="12">
    <source>
        <dbReference type="Pfam" id="PF10699"/>
    </source>
</evidence>
<reference evidence="13" key="2">
    <citation type="submission" date="2021-09" db="EMBL/GenBank/DDBJ databases">
        <authorList>
            <person name="Jia N."/>
            <person name="Wang J."/>
            <person name="Shi W."/>
            <person name="Du L."/>
            <person name="Sun Y."/>
            <person name="Zhan W."/>
            <person name="Jiang J."/>
            <person name="Wang Q."/>
            <person name="Zhang B."/>
            <person name="Ji P."/>
            <person name="Sakyi L.B."/>
            <person name="Cui X."/>
            <person name="Yuan T."/>
            <person name="Jiang B."/>
            <person name="Yang W."/>
            <person name="Lam T.T.-Y."/>
            <person name="Chang Q."/>
            <person name="Ding S."/>
            <person name="Wang X."/>
            <person name="Zhu J."/>
            <person name="Ruan X."/>
            <person name="Zhao L."/>
            <person name="Wei J."/>
            <person name="Que T."/>
            <person name="Du C."/>
            <person name="Cheng J."/>
            <person name="Dai P."/>
            <person name="Han X."/>
            <person name="Huang E."/>
            <person name="Gao Y."/>
            <person name="Liu J."/>
            <person name="Shao H."/>
            <person name="Ye R."/>
            <person name="Li L."/>
            <person name="Wei W."/>
            <person name="Wang X."/>
            <person name="Wang C."/>
            <person name="Huo Q."/>
            <person name="Li W."/>
            <person name="Guo W."/>
            <person name="Chen H."/>
            <person name="Chen S."/>
            <person name="Zhou L."/>
            <person name="Zhou L."/>
            <person name="Ni X."/>
            <person name="Tian J."/>
            <person name="Zhou Y."/>
            <person name="Sheng Y."/>
            <person name="Liu T."/>
            <person name="Pan Y."/>
            <person name="Xia L."/>
            <person name="Li J."/>
            <person name="Zhao F."/>
            <person name="Cao W."/>
        </authorList>
    </citation>
    <scope>NUCLEOTIDE SEQUENCE</scope>
    <source>
        <strain evidence="13">Rsan-2018</strain>
        <tissue evidence="13">Larvae</tissue>
    </source>
</reference>
<dbReference type="PANTHER" id="PTHR31764:SF0">
    <property type="entry name" value="GENERATIVE CELL SPECIFIC-1_HAP2 DOMAIN-CONTAINING PROTEIN"/>
    <property type="match status" value="1"/>
</dbReference>
<keyword evidence="4" id="KW-0812">Transmembrane</keyword>
<evidence type="ECO:0000256" key="1">
    <source>
        <dbReference type="ARBA" id="ARBA00004251"/>
    </source>
</evidence>
<dbReference type="EMBL" id="JABSTV010001254">
    <property type="protein sequence ID" value="KAH7940103.1"/>
    <property type="molecule type" value="Genomic_DNA"/>
</dbReference>
<evidence type="ECO:0000256" key="10">
    <source>
        <dbReference type="ARBA" id="ARBA00023279"/>
    </source>
</evidence>
<evidence type="ECO:0000256" key="8">
    <source>
        <dbReference type="ARBA" id="ARBA00023136"/>
    </source>
</evidence>
<dbReference type="Proteomes" id="UP000821837">
    <property type="component" value="Chromosome 8"/>
</dbReference>
<dbReference type="InterPro" id="IPR018928">
    <property type="entry name" value="HAP2/GCS1_dom"/>
</dbReference>
<keyword evidence="6" id="KW-1133">Transmembrane helix</keyword>
<evidence type="ECO:0000256" key="11">
    <source>
        <dbReference type="SAM" id="SignalP"/>
    </source>
</evidence>
<dbReference type="Pfam" id="PF10699">
    <property type="entry name" value="HAP2-GCS1"/>
    <property type="match status" value="1"/>
</dbReference>
<proteinExistence type="inferred from homology"/>
<dbReference type="GO" id="GO:0005886">
    <property type="term" value="C:plasma membrane"/>
    <property type="evidence" value="ECO:0007669"/>
    <property type="project" value="UniProtKB-SubCell"/>
</dbReference>
<comment type="caution">
    <text evidence="13">The sequence shown here is derived from an EMBL/GenBank/DDBJ whole genome shotgun (WGS) entry which is preliminary data.</text>
</comment>
<keyword evidence="8" id="KW-0472">Membrane</keyword>
<evidence type="ECO:0000313" key="13">
    <source>
        <dbReference type="EMBL" id="KAH7940103.1"/>
    </source>
</evidence>
<sequence>MIARMWCLSVILAYNALAAGPEIKVKALLVPCAAAPSNHSANSAIQGFLSSEPVLTSCDTKLAIVLRINNSEQVQKEDLYVFVDEAADPESNDSVKLLEPLVVKIYQHPSVNGKLAEEVYTVANLSRPESLKACYSNDIEDFQCGYDPDELYSVAALAPAVVYHAIEVHIFSKSGAHSWHSVTGTEGVFLGTDSPTSRSRNVVAKYLSSAEPTGGLPFEAHRLLVPHLAAGMAPDDLPPHMRNGARDYLVVPNHLLGLGDVVCSKVGSYFKAFSNQDERCQRQIGSCLELQPLDMWSQDDELRSQGKRSEYLLEGFADPTDEPILVNEKTRRRYLTLRYAGPPHLSVAFLEISADGLRLRASDANQTLREVSTTATGNPVVIRLYVTNTGHSRAVVKAVIRGCSYGFGSASTDQVPLYPGQTLLMLLSVRLEGSMPTADVWCTGMGD</sequence>
<comment type="similarity">
    <text evidence="2">Belongs to the HAP2/GCS1 family.</text>
</comment>
<feature type="chain" id="PRO_5038450448" description="Generative cell specific-1/HAP2 domain-containing protein" evidence="11">
    <location>
        <begin position="19"/>
        <end position="447"/>
    </location>
</feature>
<evidence type="ECO:0000256" key="5">
    <source>
        <dbReference type="ARBA" id="ARBA00022729"/>
    </source>
</evidence>